<reference evidence="3 4" key="1">
    <citation type="journal article" date="2015" name="Genome Announc.">
        <title>Expanding the biotechnology potential of lactobacilli through comparative genomics of 213 strains and associated genera.</title>
        <authorList>
            <person name="Sun Z."/>
            <person name="Harris H.M."/>
            <person name="McCann A."/>
            <person name="Guo C."/>
            <person name="Argimon S."/>
            <person name="Zhang W."/>
            <person name="Yang X."/>
            <person name="Jeffery I.B."/>
            <person name="Cooney J.C."/>
            <person name="Kagawa T.F."/>
            <person name="Liu W."/>
            <person name="Song Y."/>
            <person name="Salvetti E."/>
            <person name="Wrobel A."/>
            <person name="Rasinkangas P."/>
            <person name="Parkhill J."/>
            <person name="Rea M.C."/>
            <person name="O'Sullivan O."/>
            <person name="Ritari J."/>
            <person name="Douillard F.P."/>
            <person name="Paul Ross R."/>
            <person name="Yang R."/>
            <person name="Briner A.E."/>
            <person name="Felis G.E."/>
            <person name="de Vos W.M."/>
            <person name="Barrangou R."/>
            <person name="Klaenhammer T.R."/>
            <person name="Caufield P.W."/>
            <person name="Cui Y."/>
            <person name="Zhang H."/>
            <person name="O'Toole P.W."/>
        </authorList>
    </citation>
    <scope>NUCLEOTIDE SEQUENCE [LARGE SCALE GENOMIC DNA]</scope>
    <source>
        <strain evidence="3 4">LMG 26013</strain>
    </source>
</reference>
<dbReference type="InterPro" id="IPR021176">
    <property type="entry name" value="Competence-induced_CoiA"/>
</dbReference>
<dbReference type="AlphaFoldDB" id="A0A0R2MC57"/>
<dbReference type="Pfam" id="PF25164">
    <property type="entry name" value="CoiA_N"/>
    <property type="match status" value="1"/>
</dbReference>
<evidence type="ECO:0000313" key="3">
    <source>
        <dbReference type="EMBL" id="KRO09664.1"/>
    </source>
</evidence>
<dbReference type="InterPro" id="IPR057253">
    <property type="entry name" value="CoiA-like_N"/>
</dbReference>
<dbReference type="RefSeq" id="WP_057706711.1">
    <property type="nucleotide sequence ID" value="NZ_JQCL01000068.1"/>
</dbReference>
<name>A0A0R2MC57_9LACO</name>
<dbReference type="Pfam" id="PF06054">
    <property type="entry name" value="CoiA_nuc"/>
    <property type="match status" value="1"/>
</dbReference>
<dbReference type="EMBL" id="JQCL01000068">
    <property type="protein sequence ID" value="KRO09664.1"/>
    <property type="molecule type" value="Genomic_DNA"/>
</dbReference>
<dbReference type="InterPro" id="IPR010330">
    <property type="entry name" value="CoiA_nuc"/>
</dbReference>
<protein>
    <submittedName>
        <fullName evidence="3">Competence protein</fullName>
    </submittedName>
</protein>
<accession>A0A0R2MC57</accession>
<dbReference type="Proteomes" id="UP000051783">
    <property type="component" value="Unassembled WGS sequence"/>
</dbReference>
<dbReference type="PIRSF" id="PIRSF007487">
    <property type="entry name" value="Competence-induced_CoiA_bac"/>
    <property type="match status" value="1"/>
</dbReference>
<feature type="domain" description="Competence protein CoiA-like N-terminal" evidence="2">
    <location>
        <begin position="13"/>
        <end position="54"/>
    </location>
</feature>
<dbReference type="PATRIC" id="fig|942150.3.peg.95"/>
<dbReference type="STRING" id="942150.IV64_GL000090"/>
<evidence type="ECO:0000259" key="2">
    <source>
        <dbReference type="Pfam" id="PF25164"/>
    </source>
</evidence>
<organism evidence="3 4">
    <name type="scientific">Lactiplantibacillus xiangfangensis</name>
    <dbReference type="NCBI Taxonomy" id="942150"/>
    <lineage>
        <taxon>Bacteria</taxon>
        <taxon>Bacillati</taxon>
        <taxon>Bacillota</taxon>
        <taxon>Bacilli</taxon>
        <taxon>Lactobacillales</taxon>
        <taxon>Lactobacillaceae</taxon>
        <taxon>Lactiplantibacillus</taxon>
    </lineage>
</organism>
<evidence type="ECO:0000259" key="1">
    <source>
        <dbReference type="Pfam" id="PF06054"/>
    </source>
</evidence>
<comment type="caution">
    <text evidence="3">The sequence shown here is derived from an EMBL/GenBank/DDBJ whole genome shotgun (WGS) entry which is preliminary data.</text>
</comment>
<dbReference type="OrthoDB" id="3784230at2"/>
<keyword evidence="4" id="KW-1185">Reference proteome</keyword>
<sequence length="361" mass="41421">MLIAVDQSAHLTNALQAKRQTDYFCPGCMAPVTLKRGTVTIAHFAHCPGRACTTFSEGETAEHLLGKRQLATWFENSGYQVQLEAPLAQLHQRPDILVQAPHQAPLAIEFQCSPLSNQRLWERTAGYRQHGYRVLWLLGRPYHKGVRTHGKALKFLQNSSNWGYFVLLWDVQTNTGALNYHLMSLDCEPLMHQVLRLDPTQVIVNQVLAMQPPLRAVSTIAYHFQHYQRNLLMGRLRQQGYQRDLQNFCYQHGGTLQLLPDWVVPMVAKPPLLSVPYLVWYLHLFITLRAQSEWIADAQLHDLCWQTLRPLLARNACIRHRGMVNTTLITDVINELTAQQVLVATATGWQLNLAQLRWKKR</sequence>
<proteinExistence type="predicted"/>
<evidence type="ECO:0000313" key="4">
    <source>
        <dbReference type="Proteomes" id="UP000051783"/>
    </source>
</evidence>
<feature type="domain" description="Competence protein CoiA nuclease-like" evidence="1">
    <location>
        <begin position="59"/>
        <end position="208"/>
    </location>
</feature>
<gene>
    <name evidence="3" type="ORF">IV64_GL000090</name>
</gene>